<organism evidence="7 8">
    <name type="scientific">Protea cynaroides</name>
    <dbReference type="NCBI Taxonomy" id="273540"/>
    <lineage>
        <taxon>Eukaryota</taxon>
        <taxon>Viridiplantae</taxon>
        <taxon>Streptophyta</taxon>
        <taxon>Embryophyta</taxon>
        <taxon>Tracheophyta</taxon>
        <taxon>Spermatophyta</taxon>
        <taxon>Magnoliopsida</taxon>
        <taxon>Proteales</taxon>
        <taxon>Proteaceae</taxon>
        <taxon>Protea</taxon>
    </lineage>
</organism>
<dbReference type="PROSITE" id="PS51775">
    <property type="entry name" value="GTD_BINDING"/>
    <property type="match status" value="1"/>
</dbReference>
<evidence type="ECO:0000256" key="2">
    <source>
        <dbReference type="ARBA" id="ARBA00022692"/>
    </source>
</evidence>
<dbReference type="PANTHER" id="PTHR31422">
    <property type="entry name" value="BNAANNG28530D PROTEIN"/>
    <property type="match status" value="1"/>
</dbReference>
<dbReference type="AlphaFoldDB" id="A0A9Q0KL00"/>
<evidence type="ECO:0000313" key="7">
    <source>
        <dbReference type="EMBL" id="KAJ4972409.1"/>
    </source>
</evidence>
<keyword evidence="4" id="KW-0472">Membrane</keyword>
<reference evidence="7" key="1">
    <citation type="journal article" date="2023" name="Plant J.">
        <title>The genome of the king protea, Protea cynaroides.</title>
        <authorList>
            <person name="Chang J."/>
            <person name="Duong T.A."/>
            <person name="Schoeman C."/>
            <person name="Ma X."/>
            <person name="Roodt D."/>
            <person name="Barker N."/>
            <person name="Li Z."/>
            <person name="Van de Peer Y."/>
            <person name="Mizrachi E."/>
        </authorList>
    </citation>
    <scope>NUCLEOTIDE SEQUENCE</scope>
    <source>
        <tissue evidence="7">Young leaves</tissue>
    </source>
</reference>
<sequence>MGKLNIDSTLAKGEKVELQNILHLVFLVRNKVSRFVDDNSEAAKVDKSFRTLPVKKKFDEFQDGLFNALFSFNQSSVARVKIENKCSTPREMVSNQQQTIEELYTELDEERNASSSTTNEAMLMVLRLQRKMAEIQMEAWQFKQFTEEKMASD</sequence>
<evidence type="ECO:0000256" key="4">
    <source>
        <dbReference type="ARBA" id="ARBA00023136"/>
    </source>
</evidence>
<protein>
    <recommendedName>
        <fullName evidence="6">GTD-binding domain-containing protein</fullName>
    </recommendedName>
</protein>
<dbReference type="OrthoDB" id="1933744at2759"/>
<evidence type="ECO:0000256" key="1">
    <source>
        <dbReference type="ARBA" id="ARBA00004370"/>
    </source>
</evidence>
<feature type="domain" description="GTD-binding" evidence="6">
    <location>
        <begin position="84"/>
        <end position="153"/>
    </location>
</feature>
<comment type="caution">
    <text evidence="7">The sequence shown here is derived from an EMBL/GenBank/DDBJ whole genome shotgun (WGS) entry which is preliminary data.</text>
</comment>
<keyword evidence="5" id="KW-0175">Coiled coil</keyword>
<keyword evidence="8" id="KW-1185">Reference proteome</keyword>
<gene>
    <name evidence="7" type="ORF">NE237_005508</name>
</gene>
<evidence type="ECO:0000256" key="5">
    <source>
        <dbReference type="SAM" id="Coils"/>
    </source>
</evidence>
<name>A0A9Q0KL00_9MAGN</name>
<dbReference type="EMBL" id="JAMYWD010000005">
    <property type="protein sequence ID" value="KAJ4972409.1"/>
    <property type="molecule type" value="Genomic_DNA"/>
</dbReference>
<dbReference type="PANTHER" id="PTHR31422:SF0">
    <property type="entry name" value="MYOSIN-BINDING PROTEIN 7"/>
    <property type="match status" value="1"/>
</dbReference>
<comment type="subcellular location">
    <subcellularLocation>
        <location evidence="1">Membrane</location>
    </subcellularLocation>
</comment>
<keyword evidence="2" id="KW-0812">Transmembrane</keyword>
<dbReference type="GO" id="GO:0016020">
    <property type="term" value="C:membrane"/>
    <property type="evidence" value="ECO:0007669"/>
    <property type="project" value="UniProtKB-SubCell"/>
</dbReference>
<accession>A0A9Q0KL00</accession>
<evidence type="ECO:0000313" key="8">
    <source>
        <dbReference type="Proteomes" id="UP001141806"/>
    </source>
</evidence>
<evidence type="ECO:0000259" key="6">
    <source>
        <dbReference type="PROSITE" id="PS51775"/>
    </source>
</evidence>
<keyword evidence="3" id="KW-1133">Transmembrane helix</keyword>
<proteinExistence type="predicted"/>
<dbReference type="Proteomes" id="UP001141806">
    <property type="component" value="Unassembled WGS sequence"/>
</dbReference>
<dbReference type="InterPro" id="IPR007656">
    <property type="entry name" value="GTD-bd"/>
</dbReference>
<dbReference type="Pfam" id="PF04576">
    <property type="entry name" value="Zein-binding"/>
    <property type="match status" value="1"/>
</dbReference>
<dbReference type="GO" id="GO:0080115">
    <property type="term" value="F:myosin XI tail binding"/>
    <property type="evidence" value="ECO:0007669"/>
    <property type="project" value="UniProtKB-ARBA"/>
</dbReference>
<evidence type="ECO:0000256" key="3">
    <source>
        <dbReference type="ARBA" id="ARBA00022989"/>
    </source>
</evidence>
<feature type="coiled-coil region" evidence="5">
    <location>
        <begin position="93"/>
        <end position="120"/>
    </location>
</feature>